<reference evidence="3 4" key="1">
    <citation type="submission" date="2023-04" db="EMBL/GenBank/DDBJ databases">
        <title>Funneling lignin-derived compounds into biodiesel using alkali-halophilic Citricoccus sp. P2.</title>
        <authorList>
            <person name="Luo C.-B."/>
        </authorList>
    </citation>
    <scope>NUCLEOTIDE SEQUENCE [LARGE SCALE GENOMIC DNA]</scope>
    <source>
        <strain evidence="3 4">P2</strain>
    </source>
</reference>
<dbReference type="InterPro" id="IPR036396">
    <property type="entry name" value="Cyt_P450_sf"/>
</dbReference>
<dbReference type="EMBL" id="CP121252">
    <property type="protein sequence ID" value="WFP17097.1"/>
    <property type="molecule type" value="Genomic_DNA"/>
</dbReference>
<protein>
    <submittedName>
        <fullName evidence="3">Cytochrome P450</fullName>
    </submittedName>
</protein>
<dbReference type="Pfam" id="PF00067">
    <property type="entry name" value="p450"/>
    <property type="match status" value="1"/>
</dbReference>
<proteinExistence type="inferred from homology"/>
<dbReference type="PRINTS" id="PR00359">
    <property type="entry name" value="BP450"/>
</dbReference>
<evidence type="ECO:0000313" key="4">
    <source>
        <dbReference type="Proteomes" id="UP001219037"/>
    </source>
</evidence>
<keyword evidence="2" id="KW-0479">Metal-binding</keyword>
<dbReference type="Gene3D" id="1.10.630.10">
    <property type="entry name" value="Cytochrome P450"/>
    <property type="match status" value="1"/>
</dbReference>
<keyword evidence="2" id="KW-0349">Heme</keyword>
<organism evidence="3 4">
    <name type="scientific">Citricoccus muralis</name>
    <dbReference type="NCBI Taxonomy" id="169134"/>
    <lineage>
        <taxon>Bacteria</taxon>
        <taxon>Bacillati</taxon>
        <taxon>Actinomycetota</taxon>
        <taxon>Actinomycetes</taxon>
        <taxon>Micrococcales</taxon>
        <taxon>Micrococcaceae</taxon>
        <taxon>Citricoccus</taxon>
    </lineage>
</organism>
<dbReference type="RefSeq" id="WP_278158371.1">
    <property type="nucleotide sequence ID" value="NZ_CP121252.1"/>
</dbReference>
<accession>A0ABY8H910</accession>
<dbReference type="InterPro" id="IPR002397">
    <property type="entry name" value="Cyt_P450_B"/>
</dbReference>
<dbReference type="SUPFAM" id="SSF48264">
    <property type="entry name" value="Cytochrome P450"/>
    <property type="match status" value="1"/>
</dbReference>
<sequence length="399" mass="44504">MSTVHEDAAVADLPVADWLNPAEMARDPFPTYRKLRSESPVFWAPAINKVIFSTYAGCGYVEDHPEIFSSHVEGAAMVKAMGGRPLIRKDDPHHATERRPMNRPLRPKNIMEAWSDMFAENTNHYLDVLDEVGPGADLNHDFAAPLAAKNLISMLGMHPVEPDDMARWSADFIAGSGNVLDDADIWRRCDQSRDECHEALDETISRLRRQPDSSITSAMLEGGLPEESVRLNVMLTISGGINEPQHMITNSVHELSHHPEVLAEALHDESVWNKIFTECARKYTPIGMITRETIADGEFDGFRIPSGLQVGAILASANRDENQFSDPDRFSVHRSEGTHFAFGRGVHQCAGKWAAQESIGRIAVPALYDRFPNLTQAPGRPEEWDGWVFRGITSMPVTW</sequence>
<dbReference type="PROSITE" id="PS00086">
    <property type="entry name" value="CYTOCHROME_P450"/>
    <property type="match status" value="1"/>
</dbReference>
<gene>
    <name evidence="3" type="ORF">P8192_02935</name>
</gene>
<evidence type="ECO:0000256" key="1">
    <source>
        <dbReference type="ARBA" id="ARBA00010617"/>
    </source>
</evidence>
<dbReference type="Proteomes" id="UP001219037">
    <property type="component" value="Chromosome"/>
</dbReference>
<evidence type="ECO:0000313" key="3">
    <source>
        <dbReference type="EMBL" id="WFP17097.1"/>
    </source>
</evidence>
<keyword evidence="4" id="KW-1185">Reference proteome</keyword>
<dbReference type="InterPro" id="IPR001128">
    <property type="entry name" value="Cyt_P450"/>
</dbReference>
<keyword evidence="2" id="KW-0503">Monooxygenase</keyword>
<comment type="similarity">
    <text evidence="1 2">Belongs to the cytochrome P450 family.</text>
</comment>
<name>A0ABY8H910_9MICC</name>
<keyword evidence="2" id="KW-0408">Iron</keyword>
<dbReference type="PANTHER" id="PTHR46696">
    <property type="entry name" value="P450, PUTATIVE (EUROFUNG)-RELATED"/>
    <property type="match status" value="1"/>
</dbReference>
<keyword evidence="2" id="KW-0560">Oxidoreductase</keyword>
<evidence type="ECO:0000256" key="2">
    <source>
        <dbReference type="RuleBase" id="RU000461"/>
    </source>
</evidence>
<dbReference type="PANTHER" id="PTHR46696:SF1">
    <property type="entry name" value="CYTOCHROME P450 YJIB-RELATED"/>
    <property type="match status" value="1"/>
</dbReference>
<dbReference type="InterPro" id="IPR017972">
    <property type="entry name" value="Cyt_P450_CS"/>
</dbReference>